<reference evidence="3" key="1">
    <citation type="submission" date="2019-06" db="EMBL/GenBank/DDBJ databases">
        <title>Alistipes onderdonkii subsp. vulgaris subsp. nov., Alistipes dispar sp. nov. and Alistipes communis sp. nov., isolated from human faeces, and creation of Alistipes onderdonkii subsp. onderdonkii subsp. nov.</title>
        <authorList>
            <person name="Sakamoto M."/>
            <person name="Ikeyama N."/>
            <person name="Ogata Y."/>
            <person name="Suda W."/>
            <person name="Iino T."/>
            <person name="Hattori M."/>
            <person name="Ohkuma M."/>
        </authorList>
    </citation>
    <scope>NUCLEOTIDE SEQUENCE [LARGE SCALE GENOMIC DNA]</scope>
    <source>
        <strain evidence="3">5CPEGH6</strain>
    </source>
</reference>
<protein>
    <recommendedName>
        <fullName evidence="4">Fimbrillin family protein</fullName>
    </recommendedName>
</protein>
<evidence type="ECO:0000313" key="2">
    <source>
        <dbReference type="EMBL" id="BBL05552.1"/>
    </source>
</evidence>
<feature type="signal peptide" evidence="1">
    <location>
        <begin position="1"/>
        <end position="34"/>
    </location>
</feature>
<dbReference type="InterPro" id="IPR042278">
    <property type="entry name" value="Mfa-like_1_N"/>
</dbReference>
<dbReference type="KEGG" id="ada:A5CPEGH6_01900"/>
<name>A0A4Y1WXK8_9BACT</name>
<dbReference type="Pfam" id="PF13149">
    <property type="entry name" value="Mfa_like_1"/>
    <property type="match status" value="1"/>
</dbReference>
<keyword evidence="1" id="KW-0732">Signal</keyword>
<sequence length="382" mass="42595">MYQFKLFLFMKKSTVMLWAIFGALLMGCSDEEIANVETSSRNAIGFNVLSNAAETRAIPTTPDNLTSTDFDVFAFTTDGTAFMGKVDTDFGHDGVKIVYKNGKWDYDDANDLRYWPTEALDFYAFNPGTVSEDMMMFYSWEATKDVQKISYTCMDEYGSGTTHANYDVMYAMAKGQTKDMNNGIVKFNFKHILSQVVFKAKTQYDNMQVDIDVIKIHNFKFAGAFTLPAAADGTGSWSSSDLAFPHAFTVVKNANITVNSNTEATDITTNTPMLNIPQELTAWKVSETATKSKLEADNAKQCYLEIACKIRQSGAYLLGSASEYKTIYVPFGDTWEQGKRHIYTLIFGGGYDDQGEAVLNPIQFDAETTGWVDADKDVNVQP</sequence>
<keyword evidence="3" id="KW-1185">Reference proteome</keyword>
<dbReference type="Proteomes" id="UP000319374">
    <property type="component" value="Chromosome"/>
</dbReference>
<dbReference type="Gene3D" id="2.60.40.2620">
    <property type="entry name" value="Fimbrillin-like"/>
    <property type="match status" value="1"/>
</dbReference>
<accession>A0A4Y1WXK8</accession>
<evidence type="ECO:0000256" key="1">
    <source>
        <dbReference type="SAM" id="SignalP"/>
    </source>
</evidence>
<dbReference type="CDD" id="cd13120">
    <property type="entry name" value="BF2867_like_N"/>
    <property type="match status" value="1"/>
</dbReference>
<evidence type="ECO:0008006" key="4">
    <source>
        <dbReference type="Google" id="ProtNLM"/>
    </source>
</evidence>
<proteinExistence type="predicted"/>
<dbReference type="PROSITE" id="PS51257">
    <property type="entry name" value="PROKAR_LIPOPROTEIN"/>
    <property type="match status" value="1"/>
</dbReference>
<feature type="chain" id="PRO_5021434098" description="Fimbrillin family protein" evidence="1">
    <location>
        <begin position="35"/>
        <end position="382"/>
    </location>
</feature>
<dbReference type="AlphaFoldDB" id="A0A4Y1WXK8"/>
<dbReference type="InterPro" id="IPR025049">
    <property type="entry name" value="Mfa-like_1"/>
</dbReference>
<evidence type="ECO:0000313" key="3">
    <source>
        <dbReference type="Proteomes" id="UP000319374"/>
    </source>
</evidence>
<gene>
    <name evidence="2" type="ORF">A5CPEGH6_01900</name>
</gene>
<dbReference type="EMBL" id="AP019736">
    <property type="protein sequence ID" value="BBL05552.1"/>
    <property type="molecule type" value="Genomic_DNA"/>
</dbReference>
<organism evidence="2 3">
    <name type="scientific">Alistipes dispar</name>
    <dbReference type="NCBI Taxonomy" id="2585119"/>
    <lineage>
        <taxon>Bacteria</taxon>
        <taxon>Pseudomonadati</taxon>
        <taxon>Bacteroidota</taxon>
        <taxon>Bacteroidia</taxon>
        <taxon>Bacteroidales</taxon>
        <taxon>Rikenellaceae</taxon>
        <taxon>Alistipes</taxon>
    </lineage>
</organism>